<evidence type="ECO:0000313" key="1">
    <source>
        <dbReference type="EMBL" id="QXJ27517.1"/>
    </source>
</evidence>
<dbReference type="Proteomes" id="UP000694018">
    <property type="component" value="Chromosome"/>
</dbReference>
<gene>
    <name evidence="1" type="ORF">J5U23_00384</name>
</gene>
<name>A0A8F5BLH7_SACSH</name>
<evidence type="ECO:0000313" key="2">
    <source>
        <dbReference type="Proteomes" id="UP000694018"/>
    </source>
</evidence>
<reference evidence="1" key="1">
    <citation type="journal article" date="2021" name="Environ. Microbiol.">
        <title>New insights into the diversity and evolution of the archaeal mobilome from three complete genomes of Saccharolobus shibatae.</title>
        <authorList>
            <person name="Medvedeva S."/>
            <person name="Brandt D."/>
            <person name="Cvirkaite-Krupovic V."/>
            <person name="Liu Y."/>
            <person name="Severinov K."/>
            <person name="Ishino S."/>
            <person name="Ishino Y."/>
            <person name="Prangishvili D."/>
            <person name="Kalinowski J."/>
            <person name="Krupovic M."/>
        </authorList>
    </citation>
    <scope>NUCLEOTIDE SEQUENCE</scope>
    <source>
        <strain evidence="1">B12</strain>
    </source>
</reference>
<protein>
    <recommendedName>
        <fullName evidence="3">Type II toxin-antitoxin system RelE/ParE family toxin</fullName>
    </recommendedName>
</protein>
<dbReference type="KEGG" id="sshi:J5U23_00384"/>
<sequence>MVCEEWIARFMLNKKINSLEELAEYLLDEFESDKLVMLMLEKVLLIFDNPFKYAREKLGKDKYGNPMFSIEVTGDIRILYSVYSKNCIVFIWKMGSHKRVYDP</sequence>
<accession>A0A8F5BLH7</accession>
<proteinExistence type="predicted"/>
<organism evidence="1 2">
    <name type="scientific">Saccharolobus shibatae (strain ATCC 51178 / DSM 5389 / JCM 8931 / NBRC 15437 / B12)</name>
    <name type="common">Sulfolobus shibatae</name>
    <dbReference type="NCBI Taxonomy" id="523848"/>
    <lineage>
        <taxon>Archaea</taxon>
        <taxon>Thermoproteota</taxon>
        <taxon>Thermoprotei</taxon>
        <taxon>Sulfolobales</taxon>
        <taxon>Sulfolobaceae</taxon>
        <taxon>Saccharolobus</taxon>
    </lineage>
</organism>
<dbReference type="RefSeq" id="WP_218266793.1">
    <property type="nucleotide sequence ID" value="NZ_CP077717.1"/>
</dbReference>
<dbReference type="GeneID" id="65562003"/>
<evidence type="ECO:0008006" key="3">
    <source>
        <dbReference type="Google" id="ProtNLM"/>
    </source>
</evidence>
<dbReference type="EMBL" id="CP077717">
    <property type="protein sequence ID" value="QXJ27517.1"/>
    <property type="molecule type" value="Genomic_DNA"/>
</dbReference>
<dbReference type="AlphaFoldDB" id="A0A8F5BLH7"/>
<dbReference type="OrthoDB" id="42127at2157"/>